<feature type="domain" description="EF-hand" evidence="2">
    <location>
        <begin position="8"/>
        <end position="43"/>
    </location>
</feature>
<dbReference type="PROSITE" id="PS50222">
    <property type="entry name" value="EF_HAND_2"/>
    <property type="match status" value="1"/>
</dbReference>
<dbReference type="InterPro" id="IPR002048">
    <property type="entry name" value="EF_hand_dom"/>
</dbReference>
<keyword evidence="4" id="KW-1185">Reference proteome</keyword>
<organism evidence="3 4">
    <name type="scientific">Liquorilactobacillus capillatus DSM 19910</name>
    <dbReference type="NCBI Taxonomy" id="1423731"/>
    <lineage>
        <taxon>Bacteria</taxon>
        <taxon>Bacillati</taxon>
        <taxon>Bacillota</taxon>
        <taxon>Bacilli</taxon>
        <taxon>Lactobacillales</taxon>
        <taxon>Lactobacillaceae</taxon>
        <taxon>Liquorilactobacillus</taxon>
    </lineage>
</organism>
<dbReference type="InterPro" id="IPR015046">
    <property type="entry name" value="LciA_Immunity-like"/>
</dbReference>
<dbReference type="InterPro" id="IPR023130">
    <property type="entry name" value="Ta0600-like_sf"/>
</dbReference>
<evidence type="ECO:0000313" key="3">
    <source>
        <dbReference type="EMBL" id="KRL02416.1"/>
    </source>
</evidence>
<sequence>MNNDLRSKVKEDLQKLFENLDKRKTQTVEILDIKDVLAQIHSKIGDVKNPEALINRLVNYIRSLAIKGRIHFSSTEEQLIIDLGVIGQQAGLNGVYMADFSDKAQFYSVLEKIPRHN</sequence>
<evidence type="ECO:0000259" key="2">
    <source>
        <dbReference type="PROSITE" id="PS50222"/>
    </source>
</evidence>
<dbReference type="STRING" id="1423731.FC81_GL000760"/>
<dbReference type="EMBL" id="AZEF01000013">
    <property type="protein sequence ID" value="KRL02416.1"/>
    <property type="molecule type" value="Genomic_DNA"/>
</dbReference>
<protein>
    <submittedName>
        <fullName evidence="3">Bacteriocin immunity protein</fullName>
    </submittedName>
</protein>
<dbReference type="OrthoDB" id="1907362at2"/>
<dbReference type="GO" id="GO:0030153">
    <property type="term" value="P:bacteriocin immunity"/>
    <property type="evidence" value="ECO:0007669"/>
    <property type="project" value="UniProtKB-KW"/>
</dbReference>
<dbReference type="RefSeq" id="WP_057742979.1">
    <property type="nucleotide sequence ID" value="NZ_AZEF01000013.1"/>
</dbReference>
<dbReference type="SUPFAM" id="SSF109797">
    <property type="entry name" value="Bacteriocin immunity protein-like"/>
    <property type="match status" value="1"/>
</dbReference>
<name>A0A0R1M314_9LACO</name>
<evidence type="ECO:0000256" key="1">
    <source>
        <dbReference type="ARBA" id="ARBA00023025"/>
    </source>
</evidence>
<keyword evidence="1" id="KW-0079">Bacteriocin immunity</keyword>
<dbReference type="AlphaFoldDB" id="A0A0R1M314"/>
<comment type="caution">
    <text evidence="3">The sequence shown here is derived from an EMBL/GenBank/DDBJ whole genome shotgun (WGS) entry which is preliminary data.</text>
</comment>
<proteinExistence type="predicted"/>
<dbReference type="Gene3D" id="1.20.1440.50">
    <property type="entry name" value="Ta0600-like"/>
    <property type="match status" value="1"/>
</dbReference>
<gene>
    <name evidence="3" type="ORF">FC81_GL000760</name>
</gene>
<dbReference type="GO" id="GO:0005509">
    <property type="term" value="F:calcium ion binding"/>
    <property type="evidence" value="ECO:0007669"/>
    <property type="project" value="InterPro"/>
</dbReference>
<evidence type="ECO:0000313" key="4">
    <source>
        <dbReference type="Proteomes" id="UP000051621"/>
    </source>
</evidence>
<dbReference type="Pfam" id="PF08951">
    <property type="entry name" value="EntA_Immun"/>
    <property type="match status" value="1"/>
</dbReference>
<dbReference type="PATRIC" id="fig|1423731.3.peg.779"/>
<accession>A0A0R1M314</accession>
<dbReference type="Proteomes" id="UP000051621">
    <property type="component" value="Unassembled WGS sequence"/>
</dbReference>
<reference evidence="3 4" key="1">
    <citation type="journal article" date="2015" name="Genome Announc.">
        <title>Expanding the biotechnology potential of lactobacilli through comparative genomics of 213 strains and associated genera.</title>
        <authorList>
            <person name="Sun Z."/>
            <person name="Harris H.M."/>
            <person name="McCann A."/>
            <person name="Guo C."/>
            <person name="Argimon S."/>
            <person name="Zhang W."/>
            <person name="Yang X."/>
            <person name="Jeffery I.B."/>
            <person name="Cooney J.C."/>
            <person name="Kagawa T.F."/>
            <person name="Liu W."/>
            <person name="Song Y."/>
            <person name="Salvetti E."/>
            <person name="Wrobel A."/>
            <person name="Rasinkangas P."/>
            <person name="Parkhill J."/>
            <person name="Rea M.C."/>
            <person name="O'Sullivan O."/>
            <person name="Ritari J."/>
            <person name="Douillard F.P."/>
            <person name="Paul Ross R."/>
            <person name="Yang R."/>
            <person name="Briner A.E."/>
            <person name="Felis G.E."/>
            <person name="de Vos W.M."/>
            <person name="Barrangou R."/>
            <person name="Klaenhammer T.R."/>
            <person name="Caufield P.W."/>
            <person name="Cui Y."/>
            <person name="Zhang H."/>
            <person name="O'Toole P.W."/>
        </authorList>
    </citation>
    <scope>NUCLEOTIDE SEQUENCE [LARGE SCALE GENOMIC DNA]</scope>
    <source>
        <strain evidence="3 4">DSM 19910</strain>
    </source>
</reference>